<organism evidence="2 3">
    <name type="scientific">Champsocephalus esox</name>
    <name type="common">pike icefish</name>
    <dbReference type="NCBI Taxonomy" id="159716"/>
    <lineage>
        <taxon>Eukaryota</taxon>
        <taxon>Metazoa</taxon>
        <taxon>Chordata</taxon>
        <taxon>Craniata</taxon>
        <taxon>Vertebrata</taxon>
        <taxon>Euteleostomi</taxon>
        <taxon>Actinopterygii</taxon>
        <taxon>Neopterygii</taxon>
        <taxon>Teleostei</taxon>
        <taxon>Neoteleostei</taxon>
        <taxon>Acanthomorphata</taxon>
        <taxon>Eupercaria</taxon>
        <taxon>Perciformes</taxon>
        <taxon>Notothenioidei</taxon>
        <taxon>Channichthyidae</taxon>
        <taxon>Champsocephalus</taxon>
    </lineage>
</organism>
<evidence type="ECO:0000256" key="1">
    <source>
        <dbReference type="SAM" id="MobiDB-lite"/>
    </source>
</evidence>
<feature type="region of interest" description="Disordered" evidence="1">
    <location>
        <begin position="31"/>
        <end position="50"/>
    </location>
</feature>
<sequence length="75" mass="7841">MPSVSVGEWIASPPVYGGLFQLLGDVFVTGSPSSRRRPSAQAGAEGQSQSVLHRPCSAPHCAELLQVVPGPEPRC</sequence>
<dbReference type="AlphaFoldDB" id="A0AAN8BDQ1"/>
<dbReference type="Proteomes" id="UP001335648">
    <property type="component" value="Unassembled WGS sequence"/>
</dbReference>
<evidence type="ECO:0000313" key="3">
    <source>
        <dbReference type="Proteomes" id="UP001335648"/>
    </source>
</evidence>
<gene>
    <name evidence="2" type="ORF">CesoFtcFv8_019659</name>
</gene>
<proteinExistence type="predicted"/>
<dbReference type="EMBL" id="JAULUE010002061">
    <property type="protein sequence ID" value="KAK5883318.1"/>
    <property type="molecule type" value="Genomic_DNA"/>
</dbReference>
<comment type="caution">
    <text evidence="2">The sequence shown here is derived from an EMBL/GenBank/DDBJ whole genome shotgun (WGS) entry which is preliminary data.</text>
</comment>
<reference evidence="2 3" key="1">
    <citation type="journal article" date="2023" name="Mol. Biol. Evol.">
        <title>Genomics of Secondarily Temperate Adaptation in the Only Non-Antarctic Icefish.</title>
        <authorList>
            <person name="Rivera-Colon A.G."/>
            <person name="Rayamajhi N."/>
            <person name="Minhas B.F."/>
            <person name="Madrigal G."/>
            <person name="Bilyk K.T."/>
            <person name="Yoon V."/>
            <person name="Hune M."/>
            <person name="Gregory S."/>
            <person name="Cheng C.H.C."/>
            <person name="Catchen J.M."/>
        </authorList>
    </citation>
    <scope>NUCLEOTIDE SEQUENCE [LARGE SCALE GENOMIC DNA]</scope>
    <source>
        <strain evidence="2">JC2023a</strain>
    </source>
</reference>
<name>A0AAN8BDQ1_9TELE</name>
<protein>
    <submittedName>
        <fullName evidence="2">Uncharacterized protein</fullName>
    </submittedName>
</protein>
<keyword evidence="3" id="KW-1185">Reference proteome</keyword>
<evidence type="ECO:0000313" key="2">
    <source>
        <dbReference type="EMBL" id="KAK5883318.1"/>
    </source>
</evidence>
<accession>A0AAN8BDQ1</accession>